<evidence type="ECO:0000259" key="2">
    <source>
        <dbReference type="Pfam" id="PF13529"/>
    </source>
</evidence>
<accession>A0A239NIR2</accession>
<evidence type="ECO:0000313" key="5">
    <source>
        <dbReference type="Proteomes" id="UP000198309"/>
    </source>
</evidence>
<dbReference type="Pfam" id="PF13428">
    <property type="entry name" value="TPR_14"/>
    <property type="match status" value="1"/>
</dbReference>
<dbReference type="RefSeq" id="WP_089394750.1">
    <property type="nucleotide sequence ID" value="NZ_FNEC01000060.1"/>
</dbReference>
<evidence type="ECO:0000256" key="1">
    <source>
        <dbReference type="SAM" id="SignalP"/>
    </source>
</evidence>
<dbReference type="InterPro" id="IPR011990">
    <property type="entry name" value="TPR-like_helical_dom_sf"/>
</dbReference>
<evidence type="ECO:0000313" key="3">
    <source>
        <dbReference type="EMBL" id="SDK96494.1"/>
    </source>
</evidence>
<dbReference type="Gene3D" id="1.25.40.10">
    <property type="entry name" value="Tetratricopeptide repeat domain"/>
    <property type="match status" value="1"/>
</dbReference>
<dbReference type="InterPro" id="IPR039564">
    <property type="entry name" value="Peptidase_C39-like"/>
</dbReference>
<sequence length="318" mass="34600">MRRAAAAVALAALLLGGCATAPRLPAEVDALPRRVELAEVQFFPQQQYQCGPAALATVLNQRGVRVTPNQLKERVFLPQRQGSLQVELVAAARERGLLVYPLRPRLEDVLKEVAAGNPVLVLQNNGLDWLPMWHYAVVVGYDRDRHELVLRSGITQRLVIDFTAFDVTWRRSGRWAVLTLPADRLPASAEPTRWLRAAHDLEETGQQALADQAYRTATRAWPQEPLGWFALANARYAAGDLGGAETALRHSVAARPDFAAAWYNLANVMAERGCGEQARAPASCAHQLAPTDARFLQAPRAAPVASGQCSAAPACPAL</sequence>
<dbReference type="CDD" id="cd02549">
    <property type="entry name" value="Peptidase_C39A"/>
    <property type="match status" value="1"/>
</dbReference>
<proteinExistence type="predicted"/>
<evidence type="ECO:0000313" key="4">
    <source>
        <dbReference type="EMBL" id="SNT54791.1"/>
    </source>
</evidence>
<dbReference type="PROSITE" id="PS51257">
    <property type="entry name" value="PROKAR_LIPOPROTEIN"/>
    <property type="match status" value="1"/>
</dbReference>
<dbReference type="Proteomes" id="UP000198309">
    <property type="component" value="Unassembled WGS sequence"/>
</dbReference>
<dbReference type="InterPro" id="IPR039563">
    <property type="entry name" value="Peptidase_C39_single_dom"/>
</dbReference>
<evidence type="ECO:0000313" key="6">
    <source>
        <dbReference type="Proteomes" id="UP000199693"/>
    </source>
</evidence>
<protein>
    <submittedName>
        <fullName evidence="3">Tetratricopeptide repeat-containing protein</fullName>
    </submittedName>
</protein>
<dbReference type="EMBL" id="FNEC01000060">
    <property type="protein sequence ID" value="SDK96494.1"/>
    <property type="molecule type" value="Genomic_DNA"/>
</dbReference>
<dbReference type="NCBIfam" id="NF033920">
    <property type="entry name" value="C39_PA2778_fam"/>
    <property type="match status" value="1"/>
</dbReference>
<reference evidence="4 5" key="2">
    <citation type="submission" date="2017-06" db="EMBL/GenBank/DDBJ databases">
        <authorList>
            <person name="Varghese N."/>
            <person name="Submissions S."/>
        </authorList>
    </citation>
    <scope>NUCLEOTIDE SEQUENCE [LARGE SCALE GENOMIC DNA]</scope>
    <source>
        <strain evidence="4 5">RLD-1</strain>
    </source>
</reference>
<organism evidence="3 6">
    <name type="scientific">Pseudomonas delhiensis</name>
    <dbReference type="NCBI Taxonomy" id="366289"/>
    <lineage>
        <taxon>Bacteria</taxon>
        <taxon>Pseudomonadati</taxon>
        <taxon>Pseudomonadota</taxon>
        <taxon>Gammaproteobacteria</taxon>
        <taxon>Pseudomonadales</taxon>
        <taxon>Pseudomonadaceae</taxon>
        <taxon>Pseudomonas</taxon>
    </lineage>
</organism>
<name>A0A239NIR2_9PSED</name>
<gene>
    <name evidence="3" type="ORF">SAMN05216189_106028</name>
    <name evidence="4" type="ORF">SAMN06295949_1496</name>
</gene>
<dbReference type="InterPro" id="IPR019734">
    <property type="entry name" value="TPR_rpt"/>
</dbReference>
<feature type="domain" description="Peptidase C39-like" evidence="2">
    <location>
        <begin position="40"/>
        <end position="146"/>
    </location>
</feature>
<keyword evidence="1" id="KW-0732">Signal</keyword>
<dbReference type="Pfam" id="PF13529">
    <property type="entry name" value="Peptidase_C39_2"/>
    <property type="match status" value="1"/>
</dbReference>
<dbReference type="Proteomes" id="UP000199693">
    <property type="component" value="Unassembled WGS sequence"/>
</dbReference>
<dbReference type="AlphaFoldDB" id="A0A239NIR2"/>
<reference evidence="3 6" key="1">
    <citation type="submission" date="2016-10" db="EMBL/GenBank/DDBJ databases">
        <authorList>
            <person name="de Groot N.N."/>
        </authorList>
    </citation>
    <scope>NUCLEOTIDE SEQUENCE [LARGE SCALE GENOMIC DNA]</scope>
    <source>
        <strain evidence="3 6">CCM 7361</strain>
    </source>
</reference>
<keyword evidence="5" id="KW-1185">Reference proteome</keyword>
<feature type="chain" id="PRO_5030041129" evidence="1">
    <location>
        <begin position="22"/>
        <end position="318"/>
    </location>
</feature>
<dbReference type="EMBL" id="FZPC01000049">
    <property type="protein sequence ID" value="SNT54791.1"/>
    <property type="molecule type" value="Genomic_DNA"/>
</dbReference>
<dbReference type="SMART" id="SM00028">
    <property type="entry name" value="TPR"/>
    <property type="match status" value="3"/>
</dbReference>
<dbReference type="Gene3D" id="3.90.70.10">
    <property type="entry name" value="Cysteine proteinases"/>
    <property type="match status" value="1"/>
</dbReference>
<dbReference type="SUPFAM" id="SSF48452">
    <property type="entry name" value="TPR-like"/>
    <property type="match status" value="1"/>
</dbReference>
<feature type="signal peptide" evidence="1">
    <location>
        <begin position="1"/>
        <end position="21"/>
    </location>
</feature>